<sequence>MEQSTANLHNVSSSVEEQNMTMGEVSSSAELLSQMAEDLHKAVSYFKPQ</sequence>
<evidence type="ECO:0000313" key="2">
    <source>
        <dbReference type="EMBL" id="MCV9888549.1"/>
    </source>
</evidence>
<evidence type="ECO:0000313" key="3">
    <source>
        <dbReference type="Proteomes" id="UP001526147"/>
    </source>
</evidence>
<accession>A0ABT3DNS0</accession>
<proteinExistence type="predicted"/>
<evidence type="ECO:0000256" key="1">
    <source>
        <dbReference type="SAM" id="MobiDB-lite"/>
    </source>
</evidence>
<evidence type="ECO:0008006" key="4">
    <source>
        <dbReference type="Google" id="ProtNLM"/>
    </source>
</evidence>
<gene>
    <name evidence="2" type="ORF">OIH86_23135</name>
</gene>
<dbReference type="Gene3D" id="1.10.287.950">
    <property type="entry name" value="Methyl-accepting chemotaxis protein"/>
    <property type="match status" value="1"/>
</dbReference>
<keyword evidence="3" id="KW-1185">Reference proteome</keyword>
<comment type="caution">
    <text evidence="2">The sequence shown here is derived from an EMBL/GenBank/DDBJ whole genome shotgun (WGS) entry which is preliminary data.</text>
</comment>
<dbReference type="RefSeq" id="WP_264144625.1">
    <property type="nucleotide sequence ID" value="NZ_JAOYEY010000051.1"/>
</dbReference>
<dbReference type="EMBL" id="JAOYEY010000051">
    <property type="protein sequence ID" value="MCV9888549.1"/>
    <property type="molecule type" value="Genomic_DNA"/>
</dbReference>
<name>A0ABT3DNS0_9BACI</name>
<feature type="region of interest" description="Disordered" evidence="1">
    <location>
        <begin position="1"/>
        <end position="26"/>
    </location>
</feature>
<protein>
    <recommendedName>
        <fullName evidence="4">Methyl-accepting chemotaxis protein</fullName>
    </recommendedName>
</protein>
<reference evidence="2 3" key="1">
    <citation type="submission" date="2022-10" db="EMBL/GenBank/DDBJ databases">
        <title>Draft genome assembly of moderately radiation resistant bacterium Metabacillus halosaccharovorans.</title>
        <authorList>
            <person name="Pal S."/>
            <person name="Gopinathan A."/>
        </authorList>
    </citation>
    <scope>NUCLEOTIDE SEQUENCE [LARGE SCALE GENOMIC DNA]</scope>
    <source>
        <strain evidence="2 3">VITHBRA001</strain>
    </source>
</reference>
<dbReference type="Proteomes" id="UP001526147">
    <property type="component" value="Unassembled WGS sequence"/>
</dbReference>
<organism evidence="2 3">
    <name type="scientific">Metabacillus halosaccharovorans</name>
    <dbReference type="NCBI Taxonomy" id="930124"/>
    <lineage>
        <taxon>Bacteria</taxon>
        <taxon>Bacillati</taxon>
        <taxon>Bacillota</taxon>
        <taxon>Bacilli</taxon>
        <taxon>Bacillales</taxon>
        <taxon>Bacillaceae</taxon>
        <taxon>Metabacillus</taxon>
    </lineage>
</organism>